<name>A0A4S4NJF3_9RHOB</name>
<dbReference type="Proteomes" id="UP000306602">
    <property type="component" value="Unassembled WGS sequence"/>
</dbReference>
<feature type="region of interest" description="Disordered" evidence="1">
    <location>
        <begin position="85"/>
        <end position="139"/>
    </location>
</feature>
<dbReference type="AlphaFoldDB" id="A0A4S4NJF3"/>
<dbReference type="RefSeq" id="WP_136461954.1">
    <property type="nucleotide sequence ID" value="NZ_SRKY01000001.1"/>
</dbReference>
<feature type="compositionally biased region" description="Basic and acidic residues" evidence="1">
    <location>
        <begin position="127"/>
        <end position="139"/>
    </location>
</feature>
<protein>
    <submittedName>
        <fullName evidence="2">DUF4177 domain-containing protein</fullName>
    </submittedName>
</protein>
<organism evidence="2 3">
    <name type="scientific">Aliishimia ponticola</name>
    <dbReference type="NCBI Taxonomy" id="2499833"/>
    <lineage>
        <taxon>Bacteria</taxon>
        <taxon>Pseudomonadati</taxon>
        <taxon>Pseudomonadota</taxon>
        <taxon>Alphaproteobacteria</taxon>
        <taxon>Rhodobacterales</taxon>
        <taxon>Paracoccaceae</taxon>
        <taxon>Aliishimia</taxon>
    </lineage>
</organism>
<accession>A0A4S4NJF3</accession>
<reference evidence="2 3" key="1">
    <citation type="submission" date="2019-04" db="EMBL/GenBank/DDBJ databases">
        <title>Shimia ponticola sp. nov., isolated from seawater.</title>
        <authorList>
            <person name="Kim Y.-O."/>
            <person name="Yoon J.-H."/>
        </authorList>
    </citation>
    <scope>NUCLEOTIDE SEQUENCE [LARGE SCALE GENOMIC DNA]</scope>
    <source>
        <strain evidence="2 3">MYP11</strain>
    </source>
</reference>
<comment type="caution">
    <text evidence="2">The sequence shown here is derived from an EMBL/GenBank/DDBJ whole genome shotgun (WGS) entry which is preliminary data.</text>
</comment>
<keyword evidence="3" id="KW-1185">Reference proteome</keyword>
<sequence length="139" mass="15286">MAAYEYKVVPAPTKGVKAKSVKTPEARFALTLQDLMNELGADGWQYQRADTLPSTERSGLTGSTTTWRHVLVFKRQLVEDAEQTSILGEEHLDEAQPPFANDPSDEMEDIAAEAAPVPLRPVPPLRAVDDPEPTEKSDV</sequence>
<evidence type="ECO:0000256" key="1">
    <source>
        <dbReference type="SAM" id="MobiDB-lite"/>
    </source>
</evidence>
<evidence type="ECO:0000313" key="3">
    <source>
        <dbReference type="Proteomes" id="UP000306602"/>
    </source>
</evidence>
<proteinExistence type="predicted"/>
<dbReference type="EMBL" id="SRKY01000001">
    <property type="protein sequence ID" value="THH39035.1"/>
    <property type="molecule type" value="Genomic_DNA"/>
</dbReference>
<gene>
    <name evidence="2" type="ORF">E4Z66_05615</name>
</gene>
<dbReference type="OrthoDB" id="7658888at2"/>
<evidence type="ECO:0000313" key="2">
    <source>
        <dbReference type="EMBL" id="THH39035.1"/>
    </source>
</evidence>